<protein>
    <recommendedName>
        <fullName evidence="5">Calcineurin-like phosphoesterase domain-containing protein</fullName>
    </recommendedName>
</protein>
<proteinExistence type="inferred from homology"/>
<evidence type="ECO:0000256" key="3">
    <source>
        <dbReference type="ARBA" id="ARBA00023004"/>
    </source>
</evidence>
<dbReference type="InterPro" id="IPR050884">
    <property type="entry name" value="CNP_phosphodiesterase-III"/>
</dbReference>
<dbReference type="PANTHER" id="PTHR42988">
    <property type="entry name" value="PHOSPHOHYDROLASE"/>
    <property type="match status" value="1"/>
</dbReference>
<evidence type="ECO:0000313" key="6">
    <source>
        <dbReference type="EMBL" id="AUX33292.1"/>
    </source>
</evidence>
<dbReference type="InterPro" id="IPR029052">
    <property type="entry name" value="Metallo-depent_PP-like"/>
</dbReference>
<dbReference type="GO" id="GO:0016787">
    <property type="term" value="F:hydrolase activity"/>
    <property type="evidence" value="ECO:0007669"/>
    <property type="project" value="UniProtKB-KW"/>
</dbReference>
<evidence type="ECO:0000256" key="2">
    <source>
        <dbReference type="ARBA" id="ARBA00022801"/>
    </source>
</evidence>
<gene>
    <name evidence="6" type="ORF">SOCE836_054470</name>
</gene>
<keyword evidence="1" id="KW-0479">Metal-binding</keyword>
<dbReference type="AlphaFoldDB" id="A0A4V0NGI5"/>
<dbReference type="EMBL" id="CP012672">
    <property type="protein sequence ID" value="AUX33292.1"/>
    <property type="molecule type" value="Genomic_DNA"/>
</dbReference>
<comment type="similarity">
    <text evidence="4">Belongs to the cyclic nucleotide phosphodiesterase class-III family.</text>
</comment>
<dbReference type="Gene3D" id="1.10.1780.10">
    <property type="entry name" value="Clp, N-terminal domain"/>
    <property type="match status" value="1"/>
</dbReference>
<dbReference type="SUPFAM" id="SSF56300">
    <property type="entry name" value="Metallo-dependent phosphatases"/>
    <property type="match status" value="1"/>
</dbReference>
<reference evidence="6 7" key="1">
    <citation type="submission" date="2015-09" db="EMBL/GenBank/DDBJ databases">
        <title>Sorangium comparison.</title>
        <authorList>
            <person name="Zaburannyi N."/>
            <person name="Bunk B."/>
            <person name="Overmann J."/>
            <person name="Mueller R."/>
        </authorList>
    </citation>
    <scope>NUCLEOTIDE SEQUENCE [LARGE SCALE GENOMIC DNA]</scope>
    <source>
        <strain evidence="6 7">So ce836</strain>
    </source>
</reference>
<dbReference type="PANTHER" id="PTHR42988:SF2">
    <property type="entry name" value="CYCLIC NUCLEOTIDE PHOSPHODIESTERASE CBUA0032-RELATED"/>
    <property type="match status" value="1"/>
</dbReference>
<keyword evidence="3" id="KW-0408">Iron</keyword>
<accession>A0A4V0NGI5</accession>
<dbReference type="SUPFAM" id="SSF81923">
    <property type="entry name" value="Double Clp-N motif"/>
    <property type="match status" value="1"/>
</dbReference>
<dbReference type="Pfam" id="PF00149">
    <property type="entry name" value="Metallophos"/>
    <property type="match status" value="1"/>
</dbReference>
<dbReference type="GO" id="GO:0046872">
    <property type="term" value="F:metal ion binding"/>
    <property type="evidence" value="ECO:0007669"/>
    <property type="project" value="UniProtKB-KW"/>
</dbReference>
<evidence type="ECO:0000313" key="7">
    <source>
        <dbReference type="Proteomes" id="UP000295497"/>
    </source>
</evidence>
<dbReference type="Proteomes" id="UP000295497">
    <property type="component" value="Chromosome"/>
</dbReference>
<dbReference type="InterPro" id="IPR036628">
    <property type="entry name" value="Clp_N_dom_sf"/>
</dbReference>
<keyword evidence="2" id="KW-0378">Hydrolase</keyword>
<dbReference type="InterPro" id="IPR004843">
    <property type="entry name" value="Calcineurin-like_PHP"/>
</dbReference>
<organism evidence="6 7">
    <name type="scientific">Sorangium cellulosum</name>
    <name type="common">Polyangium cellulosum</name>
    <dbReference type="NCBI Taxonomy" id="56"/>
    <lineage>
        <taxon>Bacteria</taxon>
        <taxon>Pseudomonadati</taxon>
        <taxon>Myxococcota</taxon>
        <taxon>Polyangia</taxon>
        <taxon>Polyangiales</taxon>
        <taxon>Polyangiaceae</taxon>
        <taxon>Sorangium</taxon>
    </lineage>
</organism>
<feature type="domain" description="Calcineurin-like phosphoesterase" evidence="5">
    <location>
        <begin position="8"/>
        <end position="235"/>
    </location>
</feature>
<sequence>MLGESWLDNLDAIRLEGAVDLLCITGDIADWGQPEEYAAASEFVEATRARLGLDSDRVFIVPGNHDVARLVARETWQKLRELIPKSDPLAISRWMAGIIGAPPGLVDAWRDEILLRQSAYRDWVRSVHGDELLPAHSPHGRLGYRATLSLPHLPFPVHVIGLDTAWLAGDDADAGHLLLTPHQILSLCTDGRGKRLPGVRLALMHHPLSDLADGDASRNFLAQYTDVVLRGHLHHSRVETLDTPDGRLPQLAAGSMYEGWGAALYRNGCELITIELDELGSLRGGELRYRSWSPEGHWHDDGSIYRSAPNGRLAWVAKHQKDADVTTAGISIANRLLSLLEETKEHVRKRDVSLHTPHLWLALLRSKPSFAAACLERFSPGSAAHLERAFSSAMVALTPASGRFVEVRWSEREDIKNAYRAAAADGAAFVDERYLLLGLLTTPSNTTLQLRQKYGADGIQHLVELVRNTKPDHGTPFLDL</sequence>
<evidence type="ECO:0000256" key="4">
    <source>
        <dbReference type="ARBA" id="ARBA00025742"/>
    </source>
</evidence>
<evidence type="ECO:0000256" key="1">
    <source>
        <dbReference type="ARBA" id="ARBA00022723"/>
    </source>
</evidence>
<name>A0A4V0NGI5_SORCE</name>
<evidence type="ECO:0000259" key="5">
    <source>
        <dbReference type="Pfam" id="PF00149"/>
    </source>
</evidence>
<dbReference type="Gene3D" id="3.60.21.10">
    <property type="match status" value="1"/>
</dbReference>